<dbReference type="EMBL" id="JAVRFJ010000113">
    <property type="protein sequence ID" value="MDT0574466.1"/>
    <property type="molecule type" value="Genomic_DNA"/>
</dbReference>
<name>A0ABU2ZCZ7_9ACTN</name>
<dbReference type="RefSeq" id="WP_311593595.1">
    <property type="nucleotide sequence ID" value="NZ_JAVRFJ010000113.1"/>
</dbReference>
<protein>
    <recommendedName>
        <fullName evidence="3">Secreted protein</fullName>
    </recommendedName>
</protein>
<reference evidence="1" key="1">
    <citation type="submission" date="2024-05" db="EMBL/GenBank/DDBJ databases">
        <title>30 novel species of actinomycetes from the DSMZ collection.</title>
        <authorList>
            <person name="Nouioui I."/>
        </authorList>
    </citation>
    <scope>NUCLEOTIDE SEQUENCE</scope>
    <source>
        <strain evidence="1">DSM 3412</strain>
    </source>
</reference>
<evidence type="ECO:0008006" key="3">
    <source>
        <dbReference type="Google" id="ProtNLM"/>
    </source>
</evidence>
<organism evidence="1 2">
    <name type="scientific">Streptomyces gottesmaniae</name>
    <dbReference type="NCBI Taxonomy" id="3075518"/>
    <lineage>
        <taxon>Bacteria</taxon>
        <taxon>Bacillati</taxon>
        <taxon>Actinomycetota</taxon>
        <taxon>Actinomycetes</taxon>
        <taxon>Kitasatosporales</taxon>
        <taxon>Streptomycetaceae</taxon>
        <taxon>Streptomyces</taxon>
    </lineage>
</organism>
<evidence type="ECO:0000313" key="1">
    <source>
        <dbReference type="EMBL" id="MDT0574466.1"/>
    </source>
</evidence>
<sequence length="98" mass="10684">MMGVVAGIGTLMFTGVATYYGAMVSRDQLGQSREDAERKRLDQASRVGTWVEYAADGGVQLHLANPTPDPVLSVEMVIEATIDDKDDDEYDGDDIEDK</sequence>
<keyword evidence="2" id="KW-1185">Reference proteome</keyword>
<proteinExistence type="predicted"/>
<comment type="caution">
    <text evidence="1">The sequence shown here is derived from an EMBL/GenBank/DDBJ whole genome shotgun (WGS) entry which is preliminary data.</text>
</comment>
<accession>A0ABU2ZCZ7</accession>
<feature type="non-terminal residue" evidence="1">
    <location>
        <position position="98"/>
    </location>
</feature>
<dbReference type="Proteomes" id="UP001180737">
    <property type="component" value="Unassembled WGS sequence"/>
</dbReference>
<evidence type="ECO:0000313" key="2">
    <source>
        <dbReference type="Proteomes" id="UP001180737"/>
    </source>
</evidence>
<gene>
    <name evidence="1" type="ORF">RM704_44630</name>
</gene>